<evidence type="ECO:0000313" key="6">
    <source>
        <dbReference type="Proteomes" id="UP000038009"/>
    </source>
</evidence>
<name>A0A0N1PFI4_LEPSE</name>
<dbReference type="Pfam" id="PF09149">
    <property type="entry name" value="DUF1935"/>
    <property type="match status" value="1"/>
</dbReference>
<protein>
    <submittedName>
        <fullName evidence="5">Putative Cytoskeleton-associated protein CAP55</fullName>
    </submittedName>
</protein>
<keyword evidence="6" id="KW-1185">Reference proteome</keyword>
<dbReference type="InterPro" id="IPR036310">
    <property type="entry name" value="Smp-1-like_sf"/>
</dbReference>
<dbReference type="SUPFAM" id="SSF101601">
    <property type="entry name" value="Smp-1-like"/>
    <property type="match status" value="1"/>
</dbReference>
<proteinExistence type="predicted"/>
<dbReference type="AlphaFoldDB" id="A0A0N1PFI4"/>
<comment type="caution">
    <text evidence="2">Lacks conserved residue(s) required for the propagation of feature annotation.</text>
</comment>
<evidence type="ECO:0000256" key="3">
    <source>
        <dbReference type="SAM" id="MobiDB-lite"/>
    </source>
</evidence>
<comment type="caution">
    <text evidence="5">The sequence shown here is derived from an EMBL/GenBank/DDBJ whole genome shotgun (WGS) entry which is preliminary data.</text>
</comment>
<feature type="active site" evidence="1">
    <location>
        <position position="481"/>
    </location>
</feature>
<dbReference type="OMA" id="RYNACTV"/>
<dbReference type="PANTHER" id="PTHR10183:SF423">
    <property type="entry name" value="LEUCINE-RICH REPEAT PROTEIN (LRRP)"/>
    <property type="match status" value="1"/>
</dbReference>
<sequence length="776" mass="85734">MGCCQSKDTKKPKEEARKAPEAKRQEPVARRAALDEKRELSGKAAAHADESVDPRVERIHALRAYQEKCPFRYDACTVRGGEVKKYFENGIVFRIIKGDSWFIYNDSLDYEAQVDFRLGPGSKISAGERTTLEETEDGWICAHAVVYPLETLHYISGSVNGYKSGITIKPLSDEYRHDMAKVANEIAENETAAVQELAGEETDEEEVLRRCVRTRTPYVDLHFPPHAHSLARPELDVRTFPEMAFMRPTQYLSGNKRASPDAVVGPVVSQSIDCGSLGDSWLVCALAALAEKPSTVEQLFMHSTPAEKAVGAYRVSLNKNGWWNSVIVDDYLPTVNKTPVFARSFDQPRELWIPLLEKAYAKVHGSFATITGGDALQALTDFTGSPVFRFDVDWASAAINATKAAAFAELLIHLTRHSAATVMLSTPSHDSETYLGREAQVDPRAFREKFAEVGLRTGYTYFVENVVAFEKRRTLLFKVRNPWRSTGRWTGRWCYGSPAWKENPEVCSACNGLVDPKDGSFWIEFEDAKKYFDGGGVIMTLSASTDYRVKGCFEDTVPSAVLDITVAEPVRVLLTLSQPDKRGFDRKNPACRFAPIMLTLSKQDGDKQRVMQNTSWNPLQPADEFNFAVSRDVGMWATLQPGERYHVVPRIHRKGVKTDYSRPYVIGIIAEAPLDGKVHIEAKHIPADSSVFTNYVAYAATDLASVDVEHQVHTAGAPLQCSVSATVVAAAAAAVRSPPAKSDPSPVRSGSDVSGDAIQRVANVPNPGDADDDSQL</sequence>
<dbReference type="Gene3D" id="2.60.40.1180">
    <property type="entry name" value="Golgi alpha-mannosidase II"/>
    <property type="match status" value="1"/>
</dbReference>
<dbReference type="Pfam" id="PF00648">
    <property type="entry name" value="Peptidase_C2"/>
    <property type="match status" value="1"/>
</dbReference>
<evidence type="ECO:0000259" key="4">
    <source>
        <dbReference type="PROSITE" id="PS50203"/>
    </source>
</evidence>
<evidence type="ECO:0000256" key="1">
    <source>
        <dbReference type="PIRSR" id="PIRSR622684-1"/>
    </source>
</evidence>
<dbReference type="InterPro" id="IPR015232">
    <property type="entry name" value="DUF1935"/>
</dbReference>
<dbReference type="InterPro" id="IPR001300">
    <property type="entry name" value="Peptidase_C2_calpain_cat"/>
</dbReference>
<organism evidence="5 6">
    <name type="scientific">Leptomonas seymouri</name>
    <dbReference type="NCBI Taxonomy" id="5684"/>
    <lineage>
        <taxon>Eukaryota</taxon>
        <taxon>Discoba</taxon>
        <taxon>Euglenozoa</taxon>
        <taxon>Kinetoplastea</taxon>
        <taxon>Metakinetoplastina</taxon>
        <taxon>Trypanosomatida</taxon>
        <taxon>Trypanosomatidae</taxon>
        <taxon>Leishmaniinae</taxon>
        <taxon>Leptomonas</taxon>
    </lineage>
</organism>
<dbReference type="Proteomes" id="UP000038009">
    <property type="component" value="Unassembled WGS sequence"/>
</dbReference>
<evidence type="ECO:0000256" key="2">
    <source>
        <dbReference type="PROSITE-ProRule" id="PRU00239"/>
    </source>
</evidence>
<feature type="region of interest" description="Disordered" evidence="3">
    <location>
        <begin position="1"/>
        <end position="51"/>
    </location>
</feature>
<feature type="compositionally biased region" description="Basic and acidic residues" evidence="3">
    <location>
        <begin position="7"/>
        <end position="51"/>
    </location>
</feature>
<dbReference type="PRINTS" id="PR00704">
    <property type="entry name" value="CALPAIN"/>
</dbReference>
<dbReference type="SMART" id="SM00230">
    <property type="entry name" value="CysPc"/>
    <property type="match status" value="1"/>
</dbReference>
<dbReference type="PANTHER" id="PTHR10183">
    <property type="entry name" value="CALPAIN"/>
    <property type="match status" value="1"/>
</dbReference>
<dbReference type="Gene3D" id="3.90.70.10">
    <property type="entry name" value="Cysteine proteinases"/>
    <property type="match status" value="1"/>
</dbReference>
<feature type="domain" description="Calpain catalytic" evidence="4">
    <location>
        <begin position="217"/>
        <end position="533"/>
    </location>
</feature>
<feature type="region of interest" description="Disordered" evidence="3">
    <location>
        <begin position="735"/>
        <end position="776"/>
    </location>
</feature>
<dbReference type="CDD" id="cd00044">
    <property type="entry name" value="CysPc"/>
    <property type="match status" value="1"/>
</dbReference>
<dbReference type="EMBL" id="LJSK01000007">
    <property type="protein sequence ID" value="KPI90320.1"/>
    <property type="molecule type" value="Genomic_DNA"/>
</dbReference>
<reference evidence="5 6" key="1">
    <citation type="journal article" date="2015" name="PLoS Pathog.">
        <title>Leptomonas seymouri: Adaptations to the Dixenous Life Cycle Analyzed by Genome Sequencing, Transcriptome Profiling and Co-infection with Leishmania donovani.</title>
        <authorList>
            <person name="Kraeva N."/>
            <person name="Butenko A."/>
            <person name="Hlavacova J."/>
            <person name="Kostygov A."/>
            <person name="Myskova J."/>
            <person name="Grybchuk D."/>
            <person name="Lestinova T."/>
            <person name="Votypka J."/>
            <person name="Volf P."/>
            <person name="Opperdoes F."/>
            <person name="Flegontov P."/>
            <person name="Lukes J."/>
            <person name="Yurchenko V."/>
        </authorList>
    </citation>
    <scope>NUCLEOTIDE SEQUENCE [LARGE SCALE GENOMIC DNA]</scope>
    <source>
        <strain evidence="5 6">ATCC 30220</strain>
    </source>
</reference>
<dbReference type="InterPro" id="IPR022684">
    <property type="entry name" value="Calpain_cysteine_protease"/>
</dbReference>
<evidence type="ECO:0000313" key="5">
    <source>
        <dbReference type="EMBL" id="KPI90320.1"/>
    </source>
</evidence>
<dbReference type="GO" id="GO:0004198">
    <property type="term" value="F:calcium-dependent cysteine-type endopeptidase activity"/>
    <property type="evidence" value="ECO:0007669"/>
    <property type="project" value="InterPro"/>
</dbReference>
<dbReference type="OrthoDB" id="424753at2759"/>
<dbReference type="VEuPathDB" id="TriTrypDB:Lsey_0007_0330"/>
<dbReference type="PROSITE" id="PS50203">
    <property type="entry name" value="CALPAIN_CAT"/>
    <property type="match status" value="1"/>
</dbReference>
<dbReference type="InterPro" id="IPR013780">
    <property type="entry name" value="Glyco_hydro_b"/>
</dbReference>
<gene>
    <name evidence="5" type="ORF">ABL78_0547</name>
</gene>
<dbReference type="SUPFAM" id="SSF54001">
    <property type="entry name" value="Cysteine proteinases"/>
    <property type="match status" value="1"/>
</dbReference>
<dbReference type="GO" id="GO:0006508">
    <property type="term" value="P:proteolysis"/>
    <property type="evidence" value="ECO:0007669"/>
    <property type="project" value="InterPro"/>
</dbReference>
<dbReference type="InterPro" id="IPR038765">
    <property type="entry name" value="Papain-like_cys_pep_sf"/>
</dbReference>
<accession>A0A0N1PFI4</accession>